<sequence>MAYATITDLINRLGNKAVVELTNPNMRADAINDLVADAALADGQALVDSYIGQRVTLPIETVPHFVKTLSLDLAIYYLQTKVGNSNSKESAAQKLYDDAIKHLERFAKGETSLGLNIIKQEN</sequence>
<evidence type="ECO:0000313" key="2">
    <source>
        <dbReference type="Proteomes" id="UP001230466"/>
    </source>
</evidence>
<dbReference type="Proteomes" id="UP001230466">
    <property type="component" value="Unassembled WGS sequence"/>
</dbReference>
<dbReference type="Pfam" id="PF07030">
    <property type="entry name" value="Phage_Mu_Gp36"/>
    <property type="match status" value="1"/>
</dbReference>
<dbReference type="EMBL" id="JASAYJ010000010">
    <property type="protein sequence ID" value="MDP8187283.1"/>
    <property type="molecule type" value="Genomic_DNA"/>
</dbReference>
<protein>
    <submittedName>
        <fullName evidence="1">DUF1320 domain-containing protein</fullName>
    </submittedName>
</protein>
<proteinExistence type="predicted"/>
<organism evidence="1 2">
    <name type="scientific">Pasteurella atlantica</name>
    <dbReference type="NCBI Taxonomy" id="2827233"/>
    <lineage>
        <taxon>Bacteria</taxon>
        <taxon>Pseudomonadati</taxon>
        <taxon>Pseudomonadota</taxon>
        <taxon>Gammaproteobacteria</taxon>
        <taxon>Pasteurellales</taxon>
        <taxon>Pasteurellaceae</taxon>
        <taxon>Pasteurella</taxon>
    </lineage>
</organism>
<comment type="caution">
    <text evidence="1">The sequence shown here is derived from an EMBL/GenBank/DDBJ whole genome shotgun (WGS) entry which is preliminary data.</text>
</comment>
<dbReference type="AlphaFoldDB" id="A0AAW8CKV5"/>
<accession>A0AAW8CKV5</accession>
<reference evidence="1" key="1">
    <citation type="journal article" date="2023" name="Front. Microbiol.">
        <title>Phylogeography and host specificity of Pasteurellaceae pathogenic to sea-farmed fish in the north-east Atlantic.</title>
        <authorList>
            <person name="Gulla S."/>
            <person name="Colquhoun D.J."/>
            <person name="Olsen A.B."/>
            <person name="Spilsberg B."/>
            <person name="Lagesen K."/>
            <person name="Aakesson C.P."/>
            <person name="Strom S."/>
            <person name="Manji F."/>
            <person name="Birkbeck T.H."/>
            <person name="Nilsen H.K."/>
        </authorList>
    </citation>
    <scope>NUCLEOTIDE SEQUENCE</scope>
    <source>
        <strain evidence="1">VIB1234</strain>
    </source>
</reference>
<evidence type="ECO:0000313" key="1">
    <source>
        <dbReference type="EMBL" id="MDP8187283.1"/>
    </source>
</evidence>
<gene>
    <name evidence="1" type="ORF">QJU78_05790</name>
</gene>
<dbReference type="RefSeq" id="WP_306347993.1">
    <property type="nucleotide sequence ID" value="NZ_JASAWU010000010.1"/>
</dbReference>
<dbReference type="InterPro" id="IPR009752">
    <property type="entry name" value="Phage_Mu_GpJ"/>
</dbReference>
<name>A0AAW8CKV5_9PAST</name>